<gene>
    <name evidence="4" type="ORF">THRCLA_22895</name>
</gene>
<keyword evidence="2" id="KW-0521">NADP</keyword>
<sequence>MSKQVILVTGATRGIGFEAVRLLSERLPEATVLLGCRSIESGENAIVKLQQSSSSFPYSNITPLVIDVSNLTSIQEAIETVKNTYGSLDALVNNAAIVGRLSEGGAEQAFRTNVFGVYNTMEAFLPILPVGKSKVIVVASTAGSWACHAMEPNLQSIFLNFETISSQKLSQLSQDWIKSSLNEPSEYKWPNPASTFGSYGITKAMIMSLTRKWAKEHSPNVHTVIICPGHCVTDLSDNTGLRAAAQGAEAVLFPIFNPTENGEFYYEGQPRDFCLPRPAGR</sequence>
<dbReference type="OrthoDB" id="62125at2759"/>
<dbReference type="AlphaFoldDB" id="A0A1V9YRD2"/>
<dbReference type="InterPro" id="IPR036291">
    <property type="entry name" value="NAD(P)-bd_dom_sf"/>
</dbReference>
<dbReference type="PANTHER" id="PTHR43963">
    <property type="entry name" value="CARBONYL REDUCTASE 1-RELATED"/>
    <property type="match status" value="1"/>
</dbReference>
<keyword evidence="5" id="KW-1185">Reference proteome</keyword>
<keyword evidence="3" id="KW-0560">Oxidoreductase</keyword>
<reference evidence="4 5" key="1">
    <citation type="journal article" date="2014" name="Genome Biol. Evol.">
        <title>The secreted proteins of Achlya hypogyna and Thraustotheca clavata identify the ancestral oomycete secretome and reveal gene acquisitions by horizontal gene transfer.</title>
        <authorList>
            <person name="Misner I."/>
            <person name="Blouin N."/>
            <person name="Leonard G."/>
            <person name="Richards T.A."/>
            <person name="Lane C.E."/>
        </authorList>
    </citation>
    <scope>NUCLEOTIDE SEQUENCE [LARGE SCALE GENOMIC DNA]</scope>
    <source>
        <strain evidence="4 5">ATCC 34112</strain>
    </source>
</reference>
<comment type="caution">
    <text evidence="4">The sequence shown here is derived from an EMBL/GenBank/DDBJ whole genome shotgun (WGS) entry which is preliminary data.</text>
</comment>
<dbReference type="PRINTS" id="PR00081">
    <property type="entry name" value="GDHRDH"/>
</dbReference>
<dbReference type="PANTHER" id="PTHR43963:SF6">
    <property type="entry name" value="CHAIN DEHYDROGENASE FAMILY PROTEIN, PUTATIVE (AFU_ORTHOLOGUE AFUA_3G15350)-RELATED"/>
    <property type="match status" value="1"/>
</dbReference>
<dbReference type="Pfam" id="PF00106">
    <property type="entry name" value="adh_short"/>
    <property type="match status" value="1"/>
</dbReference>
<dbReference type="InterPro" id="IPR002347">
    <property type="entry name" value="SDR_fam"/>
</dbReference>
<evidence type="ECO:0000256" key="2">
    <source>
        <dbReference type="ARBA" id="ARBA00022857"/>
    </source>
</evidence>
<evidence type="ECO:0000256" key="3">
    <source>
        <dbReference type="ARBA" id="ARBA00023002"/>
    </source>
</evidence>
<evidence type="ECO:0000313" key="4">
    <source>
        <dbReference type="EMBL" id="OQR88247.1"/>
    </source>
</evidence>
<evidence type="ECO:0000313" key="5">
    <source>
        <dbReference type="Proteomes" id="UP000243217"/>
    </source>
</evidence>
<proteinExistence type="inferred from homology"/>
<dbReference type="STRING" id="74557.A0A1V9YRD2"/>
<name>A0A1V9YRD2_9STRA</name>
<evidence type="ECO:0008006" key="6">
    <source>
        <dbReference type="Google" id="ProtNLM"/>
    </source>
</evidence>
<dbReference type="Gene3D" id="3.40.50.720">
    <property type="entry name" value="NAD(P)-binding Rossmann-like Domain"/>
    <property type="match status" value="1"/>
</dbReference>
<comment type="similarity">
    <text evidence="1">Belongs to the short-chain dehydrogenases/reductases (SDR) family.</text>
</comment>
<dbReference type="SUPFAM" id="SSF51735">
    <property type="entry name" value="NAD(P)-binding Rossmann-fold domains"/>
    <property type="match status" value="1"/>
</dbReference>
<accession>A0A1V9YRD2</accession>
<dbReference type="Proteomes" id="UP000243217">
    <property type="component" value="Unassembled WGS sequence"/>
</dbReference>
<dbReference type="EMBL" id="JNBS01003323">
    <property type="protein sequence ID" value="OQR88247.1"/>
    <property type="molecule type" value="Genomic_DNA"/>
</dbReference>
<dbReference type="GO" id="GO:0016491">
    <property type="term" value="F:oxidoreductase activity"/>
    <property type="evidence" value="ECO:0007669"/>
    <property type="project" value="UniProtKB-KW"/>
</dbReference>
<organism evidence="4 5">
    <name type="scientific">Thraustotheca clavata</name>
    <dbReference type="NCBI Taxonomy" id="74557"/>
    <lineage>
        <taxon>Eukaryota</taxon>
        <taxon>Sar</taxon>
        <taxon>Stramenopiles</taxon>
        <taxon>Oomycota</taxon>
        <taxon>Saprolegniomycetes</taxon>
        <taxon>Saprolegniales</taxon>
        <taxon>Achlyaceae</taxon>
        <taxon>Thraustotheca</taxon>
    </lineage>
</organism>
<evidence type="ECO:0000256" key="1">
    <source>
        <dbReference type="ARBA" id="ARBA00006484"/>
    </source>
</evidence>
<protein>
    <recommendedName>
        <fullName evidence="6">NAD(P)-binding protein</fullName>
    </recommendedName>
</protein>